<dbReference type="GO" id="GO:0042158">
    <property type="term" value="P:lipoprotein biosynthetic process"/>
    <property type="evidence" value="ECO:0007669"/>
    <property type="project" value="UniProtKB-UniRule"/>
</dbReference>
<keyword evidence="5 7" id="KW-1133">Transmembrane helix</keyword>
<keyword evidence="4 7" id="KW-0812">Transmembrane</keyword>
<evidence type="ECO:0000256" key="2">
    <source>
        <dbReference type="ARBA" id="ARBA00022475"/>
    </source>
</evidence>
<feature type="transmembrane region" description="Helical" evidence="7">
    <location>
        <begin position="136"/>
        <end position="155"/>
    </location>
</feature>
<feature type="transmembrane region" description="Helical" evidence="7">
    <location>
        <begin position="255"/>
        <end position="274"/>
    </location>
</feature>
<sequence length="354" mass="38692">MRVDDKGLISGAVWERTYASSFAAPAKHPFGDRNPQSAPRIAVPSGPALCQKRPRLKPSITRRTSLPVLTLLAAAAAHPPIHWLDLGLTRGIDLGFFTLRWYSLAYLAGIVLAYWHVSKTLKLPGAPMAQNHADDLFFYCTLGVILGGRLGYATFYAPHLWADPAELVKLWEGGMSFHGGLIGCTLAMAWVAWRGGLNFLRVCDYVAVAVPFGLFFGRLANFVNGELWGRVAIGNVPWAMVFPDGGPLPRHPSQLYEAGLEGLALLIVMMLLFWKTRARFRTGLLTGVFVMGYGMARFTVEFFREPDAQLEEFARTTGMSMGQWLTVPMIALGLGLIVMALVRKPLGSGSAAPA</sequence>
<comment type="similarity">
    <text evidence="1 7">Belongs to the Lgt family.</text>
</comment>
<dbReference type="PANTHER" id="PTHR30589">
    <property type="entry name" value="PROLIPOPROTEIN DIACYLGLYCERYL TRANSFERASE"/>
    <property type="match status" value="1"/>
</dbReference>
<evidence type="ECO:0000256" key="7">
    <source>
        <dbReference type="HAMAP-Rule" id="MF_01147"/>
    </source>
</evidence>
<evidence type="ECO:0000313" key="9">
    <source>
        <dbReference type="Proteomes" id="UP000566813"/>
    </source>
</evidence>
<evidence type="ECO:0000256" key="4">
    <source>
        <dbReference type="ARBA" id="ARBA00022692"/>
    </source>
</evidence>
<accession>A0A7X1FU85</accession>
<evidence type="ECO:0000256" key="3">
    <source>
        <dbReference type="ARBA" id="ARBA00022679"/>
    </source>
</evidence>
<comment type="caution">
    <text evidence="8">The sequence shown here is derived from an EMBL/GenBank/DDBJ whole genome shotgun (WGS) entry which is preliminary data.</text>
</comment>
<evidence type="ECO:0000256" key="6">
    <source>
        <dbReference type="ARBA" id="ARBA00023136"/>
    </source>
</evidence>
<dbReference type="AlphaFoldDB" id="A0A7X1FU85"/>
<keyword evidence="8" id="KW-0449">Lipoprotein</keyword>
<dbReference type="PANTHER" id="PTHR30589:SF0">
    <property type="entry name" value="PHOSPHATIDYLGLYCEROL--PROLIPOPROTEIN DIACYLGLYCERYL TRANSFERASE"/>
    <property type="match status" value="1"/>
</dbReference>
<evidence type="ECO:0000313" key="8">
    <source>
        <dbReference type="EMBL" id="MBC2667084.1"/>
    </source>
</evidence>
<feature type="transmembrane region" description="Helical" evidence="7">
    <location>
        <begin position="96"/>
        <end position="115"/>
    </location>
</feature>
<feature type="transmembrane region" description="Helical" evidence="7">
    <location>
        <begin position="175"/>
        <end position="193"/>
    </location>
</feature>
<dbReference type="InterPro" id="IPR001640">
    <property type="entry name" value="Lgt"/>
</dbReference>
<feature type="transmembrane region" description="Helical" evidence="7">
    <location>
        <begin position="65"/>
        <end position="84"/>
    </location>
</feature>
<dbReference type="Proteomes" id="UP000566813">
    <property type="component" value="Unassembled WGS sequence"/>
</dbReference>
<evidence type="ECO:0000256" key="5">
    <source>
        <dbReference type="ARBA" id="ARBA00022989"/>
    </source>
</evidence>
<dbReference type="NCBIfam" id="TIGR00544">
    <property type="entry name" value="lgt"/>
    <property type="match status" value="1"/>
</dbReference>
<dbReference type="PROSITE" id="PS01311">
    <property type="entry name" value="LGT"/>
    <property type="match status" value="1"/>
</dbReference>
<comment type="subcellular location">
    <subcellularLocation>
        <location evidence="7">Cell membrane</location>
        <topology evidence="7">Multi-pass membrane protein</topology>
    </subcellularLocation>
</comment>
<feature type="transmembrane region" description="Helical" evidence="7">
    <location>
        <begin position="323"/>
        <end position="342"/>
    </location>
</feature>
<reference evidence="8 9" key="1">
    <citation type="submission" date="2020-08" db="EMBL/GenBank/DDBJ databases">
        <title>The genome sequence of type strain Novosphingobium flavum NBRC 111647.</title>
        <authorList>
            <person name="Liu Y."/>
        </authorList>
    </citation>
    <scope>NUCLEOTIDE SEQUENCE [LARGE SCALE GENOMIC DNA]</scope>
    <source>
        <strain evidence="8 9">NBRC 111647</strain>
    </source>
</reference>
<keyword evidence="9" id="KW-1185">Reference proteome</keyword>
<feature type="transmembrane region" description="Helical" evidence="7">
    <location>
        <begin position="283"/>
        <end position="303"/>
    </location>
</feature>
<dbReference type="GO" id="GO:0008961">
    <property type="term" value="F:phosphatidylglycerol-prolipoprotein diacylglyceryl transferase activity"/>
    <property type="evidence" value="ECO:0007669"/>
    <property type="project" value="UniProtKB-UniRule"/>
</dbReference>
<dbReference type="GO" id="GO:0005886">
    <property type="term" value="C:plasma membrane"/>
    <property type="evidence" value="ECO:0007669"/>
    <property type="project" value="UniProtKB-SubCell"/>
</dbReference>
<protein>
    <recommendedName>
        <fullName evidence="7">Phosphatidylglycerol--prolipoprotein diacylglyceryl transferase</fullName>
        <ecNumber evidence="7">2.5.1.145</ecNumber>
    </recommendedName>
</protein>
<evidence type="ECO:0000256" key="1">
    <source>
        <dbReference type="ARBA" id="ARBA00007150"/>
    </source>
</evidence>
<organism evidence="8 9">
    <name type="scientific">Novosphingobium flavum</name>
    <dbReference type="NCBI Taxonomy" id="1778672"/>
    <lineage>
        <taxon>Bacteria</taxon>
        <taxon>Pseudomonadati</taxon>
        <taxon>Pseudomonadota</taxon>
        <taxon>Alphaproteobacteria</taxon>
        <taxon>Sphingomonadales</taxon>
        <taxon>Sphingomonadaceae</taxon>
        <taxon>Novosphingobium</taxon>
    </lineage>
</organism>
<proteinExistence type="inferred from homology"/>
<comment type="catalytic activity">
    <reaction evidence="7">
        <text>L-cysteinyl-[prolipoprotein] + a 1,2-diacyl-sn-glycero-3-phospho-(1'-sn-glycerol) = an S-1,2-diacyl-sn-glyceryl-L-cysteinyl-[prolipoprotein] + sn-glycerol 1-phosphate + H(+)</text>
        <dbReference type="Rhea" id="RHEA:56712"/>
        <dbReference type="Rhea" id="RHEA-COMP:14679"/>
        <dbReference type="Rhea" id="RHEA-COMP:14680"/>
        <dbReference type="ChEBI" id="CHEBI:15378"/>
        <dbReference type="ChEBI" id="CHEBI:29950"/>
        <dbReference type="ChEBI" id="CHEBI:57685"/>
        <dbReference type="ChEBI" id="CHEBI:64716"/>
        <dbReference type="ChEBI" id="CHEBI:140658"/>
        <dbReference type="EC" id="2.5.1.145"/>
    </reaction>
</comment>
<dbReference type="Pfam" id="PF01790">
    <property type="entry name" value="LGT"/>
    <property type="match status" value="1"/>
</dbReference>
<dbReference type="EC" id="2.5.1.145" evidence="7"/>
<dbReference type="UniPathway" id="UPA00664"/>
<feature type="transmembrane region" description="Helical" evidence="7">
    <location>
        <begin position="205"/>
        <end position="223"/>
    </location>
</feature>
<feature type="binding site" evidence="7">
    <location>
        <position position="218"/>
    </location>
    <ligand>
        <name>a 1,2-diacyl-sn-glycero-3-phospho-(1'-sn-glycerol)</name>
        <dbReference type="ChEBI" id="CHEBI:64716"/>
    </ligand>
</feature>
<comment type="pathway">
    <text evidence="7">Protein modification; lipoprotein biosynthesis (diacylglyceryl transfer).</text>
</comment>
<keyword evidence="2 7" id="KW-1003">Cell membrane</keyword>
<dbReference type="EMBL" id="JACLAW010000014">
    <property type="protein sequence ID" value="MBC2667084.1"/>
    <property type="molecule type" value="Genomic_DNA"/>
</dbReference>
<dbReference type="HAMAP" id="MF_01147">
    <property type="entry name" value="Lgt"/>
    <property type="match status" value="1"/>
</dbReference>
<comment type="function">
    <text evidence="7">Catalyzes the transfer of the diacylglyceryl group from phosphatidylglycerol to the sulfhydryl group of the N-terminal cysteine of a prolipoprotein, the first step in the formation of mature lipoproteins.</text>
</comment>
<keyword evidence="3 7" id="KW-0808">Transferase</keyword>
<keyword evidence="6 7" id="KW-0472">Membrane</keyword>
<name>A0A7X1FU85_9SPHN</name>
<gene>
    <name evidence="7" type="primary">lgt</name>
    <name evidence="8" type="ORF">H7F51_16315</name>
</gene>